<reference evidence="3 4" key="1">
    <citation type="journal article" date="2018" name="IMA Fungus">
        <title>IMA Genome-F 9: Draft genome sequence of Annulohypoxylon stygium, Aspergillus mulundensis, Berkeleyomyces basicola (syn. Thielaviopsis basicola), Ceratocystis smalleyi, two Cercospora beticola strains, Coleophoma cylindrospora, Fusarium fracticaudum, Phialophora cf. hyalina, and Morchella septimelata.</title>
        <authorList>
            <person name="Wingfield B.D."/>
            <person name="Bills G.F."/>
            <person name="Dong Y."/>
            <person name="Huang W."/>
            <person name="Nel W.J."/>
            <person name="Swalarsk-Parry B.S."/>
            <person name="Vaghefi N."/>
            <person name="Wilken P.M."/>
            <person name="An Z."/>
            <person name="de Beer Z.W."/>
            <person name="De Vos L."/>
            <person name="Chen L."/>
            <person name="Duong T.A."/>
            <person name="Gao Y."/>
            <person name="Hammerbacher A."/>
            <person name="Kikkert J.R."/>
            <person name="Li Y."/>
            <person name="Li H."/>
            <person name="Li K."/>
            <person name="Li Q."/>
            <person name="Liu X."/>
            <person name="Ma X."/>
            <person name="Naidoo K."/>
            <person name="Pethybridge S.J."/>
            <person name="Sun J."/>
            <person name="Steenkamp E.T."/>
            <person name="van der Nest M.A."/>
            <person name="van Wyk S."/>
            <person name="Wingfield M.J."/>
            <person name="Xiong C."/>
            <person name="Yue Q."/>
            <person name="Zhang X."/>
        </authorList>
    </citation>
    <scope>NUCLEOTIDE SEQUENCE [LARGE SCALE GENOMIC DNA]</scope>
    <source>
        <strain evidence="3 4">BP5796</strain>
    </source>
</reference>
<feature type="transmembrane region" description="Helical" evidence="1">
    <location>
        <begin position="86"/>
        <end position="102"/>
    </location>
</feature>
<dbReference type="InterPro" id="IPR056121">
    <property type="entry name" value="DUF7704"/>
</dbReference>
<sequence>MAQIHPFYRIAFTWVDPIISAMTTYTAYTSPAKILETGIPATISTYVPQQFMVFWHLGGLYSMIAFLSAVLLRYTADLGVWKIQQAGILLVDLQLILGFYVAQEAQGRLSLAAWRNEDWFNWALTSFIVIVRVAFLASKGSAVDQNKKMKG</sequence>
<comment type="caution">
    <text evidence="3">The sequence shown here is derived from an EMBL/GenBank/DDBJ whole genome shotgun (WGS) entry which is preliminary data.</text>
</comment>
<dbReference type="EMBL" id="PDLN01000028">
    <property type="protein sequence ID" value="RDW56391.1"/>
    <property type="molecule type" value="Genomic_DNA"/>
</dbReference>
<feature type="transmembrane region" description="Helical" evidence="1">
    <location>
        <begin position="122"/>
        <end position="142"/>
    </location>
</feature>
<accession>A0A3D8Q3B2</accession>
<dbReference type="OrthoDB" id="3587182at2759"/>
<evidence type="ECO:0000259" key="2">
    <source>
        <dbReference type="Pfam" id="PF24803"/>
    </source>
</evidence>
<feature type="domain" description="DUF7704" evidence="2">
    <location>
        <begin position="3"/>
        <end position="137"/>
    </location>
</feature>
<keyword evidence="1" id="KW-0472">Membrane</keyword>
<proteinExistence type="predicted"/>
<dbReference type="Proteomes" id="UP000256328">
    <property type="component" value="Unassembled WGS sequence"/>
</dbReference>
<evidence type="ECO:0000256" key="1">
    <source>
        <dbReference type="SAM" id="Phobius"/>
    </source>
</evidence>
<keyword evidence="1" id="KW-0812">Transmembrane</keyword>
<dbReference type="AlphaFoldDB" id="A0A3D8Q3B2"/>
<feature type="transmembrane region" description="Helical" evidence="1">
    <location>
        <begin position="53"/>
        <end position="74"/>
    </location>
</feature>
<gene>
    <name evidence="3" type="ORF">BP5796_13213</name>
</gene>
<keyword evidence="1" id="KW-1133">Transmembrane helix</keyword>
<dbReference type="PANTHER" id="PTHR37019">
    <property type="entry name" value="CHROMOSOME 1, WHOLE GENOME SHOTGUN SEQUENCE"/>
    <property type="match status" value="1"/>
</dbReference>
<evidence type="ECO:0000313" key="3">
    <source>
        <dbReference type="EMBL" id="RDW56391.1"/>
    </source>
</evidence>
<keyword evidence="4" id="KW-1185">Reference proteome</keyword>
<protein>
    <recommendedName>
        <fullName evidence="2">DUF7704 domain-containing protein</fullName>
    </recommendedName>
</protein>
<dbReference type="PANTHER" id="PTHR37019:SF1">
    <property type="entry name" value="EXPERA DOMAIN-CONTAINING PROTEIN"/>
    <property type="match status" value="1"/>
</dbReference>
<name>A0A3D8Q3B2_9HELO</name>
<evidence type="ECO:0000313" key="4">
    <source>
        <dbReference type="Proteomes" id="UP000256328"/>
    </source>
</evidence>
<organism evidence="3 4">
    <name type="scientific">Coleophoma crateriformis</name>
    <dbReference type="NCBI Taxonomy" id="565419"/>
    <lineage>
        <taxon>Eukaryota</taxon>
        <taxon>Fungi</taxon>
        <taxon>Dikarya</taxon>
        <taxon>Ascomycota</taxon>
        <taxon>Pezizomycotina</taxon>
        <taxon>Leotiomycetes</taxon>
        <taxon>Helotiales</taxon>
        <taxon>Dermateaceae</taxon>
        <taxon>Coleophoma</taxon>
    </lineage>
</organism>
<dbReference type="Pfam" id="PF24803">
    <property type="entry name" value="DUF7704"/>
    <property type="match status" value="1"/>
</dbReference>